<evidence type="ECO:0000313" key="3">
    <source>
        <dbReference type="EMBL" id="GAA0661263.1"/>
    </source>
</evidence>
<evidence type="ECO:0000259" key="2">
    <source>
        <dbReference type="Pfam" id="PF24460"/>
    </source>
</evidence>
<organism evidence="3 4">
    <name type="scientific">Natronoarchaeum mannanilyticum</name>
    <dbReference type="NCBI Taxonomy" id="926360"/>
    <lineage>
        <taxon>Archaea</taxon>
        <taxon>Methanobacteriati</taxon>
        <taxon>Methanobacteriota</taxon>
        <taxon>Stenosarchaea group</taxon>
        <taxon>Halobacteria</taxon>
        <taxon>Halobacteriales</taxon>
        <taxon>Natronoarchaeaceae</taxon>
    </lineage>
</organism>
<dbReference type="InterPro" id="IPR055997">
    <property type="entry name" value="DUF7575"/>
</dbReference>
<evidence type="ECO:0000313" key="4">
    <source>
        <dbReference type="Proteomes" id="UP001500420"/>
    </source>
</evidence>
<keyword evidence="1" id="KW-0812">Transmembrane</keyword>
<proteinExistence type="predicted"/>
<dbReference type="EMBL" id="BAAADV010000001">
    <property type="protein sequence ID" value="GAA0661263.1"/>
    <property type="molecule type" value="Genomic_DNA"/>
</dbReference>
<reference evidence="3 4" key="1">
    <citation type="journal article" date="2019" name="Int. J. Syst. Evol. Microbiol.">
        <title>The Global Catalogue of Microorganisms (GCM) 10K type strain sequencing project: providing services to taxonomists for standard genome sequencing and annotation.</title>
        <authorList>
            <consortium name="The Broad Institute Genomics Platform"/>
            <consortium name="The Broad Institute Genome Sequencing Center for Infectious Disease"/>
            <person name="Wu L."/>
            <person name="Ma J."/>
        </authorList>
    </citation>
    <scope>NUCLEOTIDE SEQUENCE [LARGE SCALE GENOMIC DNA]</scope>
    <source>
        <strain evidence="3 4">JCM 16328</strain>
    </source>
</reference>
<dbReference type="AlphaFoldDB" id="A0AAV3T5W7"/>
<protein>
    <submittedName>
        <fullName evidence="3">Zinc ribbon domain-containing protein</fullName>
    </submittedName>
</protein>
<keyword evidence="4" id="KW-1185">Reference proteome</keyword>
<keyword evidence="1" id="KW-1133">Transmembrane helix</keyword>
<sequence length="133" mass="14555">MVRKRPLIAAALSLYPGLGHAYLRRWLRALLWFGLVVSAVAFVAPEAALDGSVGVFEGAQMISGNLSTVEEFALVSILGFSMLDAYLLAEHGERQSDDGVPTCPHCGQELDEDLDFCHWCTSRLDEPTEEESV</sequence>
<dbReference type="Pfam" id="PF24460">
    <property type="entry name" value="DUF7575"/>
    <property type="match status" value="1"/>
</dbReference>
<comment type="caution">
    <text evidence="3">The sequence shown here is derived from an EMBL/GenBank/DDBJ whole genome shotgun (WGS) entry which is preliminary data.</text>
</comment>
<dbReference type="RefSeq" id="WP_343771925.1">
    <property type="nucleotide sequence ID" value="NZ_BAAADV010000001.1"/>
</dbReference>
<name>A0AAV3T5W7_9EURY</name>
<feature type="domain" description="DUF7575" evidence="2">
    <location>
        <begin position="99"/>
        <end position="125"/>
    </location>
</feature>
<evidence type="ECO:0000256" key="1">
    <source>
        <dbReference type="SAM" id="Phobius"/>
    </source>
</evidence>
<keyword evidence="1" id="KW-0472">Membrane</keyword>
<feature type="transmembrane region" description="Helical" evidence="1">
    <location>
        <begin position="29"/>
        <end position="49"/>
    </location>
</feature>
<gene>
    <name evidence="3" type="ORF">GCM10009020_01760</name>
</gene>
<dbReference type="Proteomes" id="UP001500420">
    <property type="component" value="Unassembled WGS sequence"/>
</dbReference>
<accession>A0AAV3T5W7</accession>